<evidence type="ECO:0000256" key="5">
    <source>
        <dbReference type="ARBA" id="ARBA00022759"/>
    </source>
</evidence>
<feature type="binding site" evidence="8">
    <location>
        <position position="141"/>
    </location>
    <ligand>
        <name>Zn(2+)</name>
        <dbReference type="ChEBI" id="CHEBI:29105"/>
        <label>1</label>
        <note>catalytic</note>
    </ligand>
</feature>
<evidence type="ECO:0000256" key="3">
    <source>
        <dbReference type="ARBA" id="ARBA00022722"/>
    </source>
</evidence>
<evidence type="ECO:0000313" key="11">
    <source>
        <dbReference type="Proteomes" id="UP000001400"/>
    </source>
</evidence>
<evidence type="ECO:0000256" key="7">
    <source>
        <dbReference type="ARBA" id="ARBA00022833"/>
    </source>
</evidence>
<dbReference type="EMBL" id="CP001941">
    <property type="protein sequence ID" value="ADD09231.1"/>
    <property type="molecule type" value="Genomic_DNA"/>
</dbReference>
<keyword evidence="6 8" id="KW-0378">Hydrolase</keyword>
<comment type="catalytic activity">
    <reaction evidence="8">
        <text>Endonucleolytic cleavage of RNA, removing extra 3' nucleotides from tRNA precursor, generating 3' termini of tRNAs. A 3'-hydroxy group is left at the tRNA terminus and a 5'-phosphoryl group is left at the trailer molecule.</text>
        <dbReference type="EC" id="3.1.26.11"/>
    </reaction>
</comment>
<feature type="domain" description="Metallo-beta-lactamase" evidence="9">
    <location>
        <begin position="22"/>
        <end position="209"/>
    </location>
</feature>
<evidence type="ECO:0000256" key="4">
    <source>
        <dbReference type="ARBA" id="ARBA00022723"/>
    </source>
</evidence>
<feature type="active site" description="Proton acceptor" evidence="8">
    <location>
        <position position="68"/>
    </location>
</feature>
<feature type="binding site" evidence="8">
    <location>
        <position position="209"/>
    </location>
    <ligand>
        <name>Zn(2+)</name>
        <dbReference type="ChEBI" id="CHEBI:29105"/>
        <label>2</label>
        <note>catalytic</note>
    </ligand>
</feature>
<sequence>MASTIRIVFFGTGGSWPSPERNVMSIGVQIDSEVLLFDCGEGTQRQMMHTNMSFMKIKRIFITHYHGDHFLGLAGLIQTMTLNERKEPLEIYGPERTIDILTKFLNIGYYSPSFKIVLYELKGNESLDFGDYVVKVMKTKHPVPSLAYAIKEKDMPRIDRNRAKALGLNSKILEKLRKNGKIEYEGKEITIDEVSNGVRVGRKIVYSGDTAPMEEMISFAANANVLIHEATVESSLEEQANQYGHSSARQAAKIAKKANVDALLLVHISPRYKDAKIIENEAKKIFPNSRVMNDFDEFIVKVKKVQSS</sequence>
<dbReference type="EC" id="3.1.26.11" evidence="8"/>
<dbReference type="CDD" id="cd07717">
    <property type="entry name" value="RNaseZ_ZiPD-like_MBL-fold"/>
    <property type="match status" value="1"/>
</dbReference>
<dbReference type="NCBIfam" id="TIGR02651">
    <property type="entry name" value="RNase_Z"/>
    <property type="match status" value="1"/>
</dbReference>
<feature type="binding site" evidence="8">
    <location>
        <position position="66"/>
    </location>
    <ligand>
        <name>Zn(2+)</name>
        <dbReference type="ChEBI" id="CHEBI:29105"/>
        <label>1</label>
        <note>catalytic</note>
    </ligand>
</feature>
<dbReference type="InterPro" id="IPR001279">
    <property type="entry name" value="Metallo-B-lactamas"/>
</dbReference>
<keyword evidence="2 8" id="KW-0819">tRNA processing</keyword>
<keyword evidence="3 8" id="KW-0540">Nuclease</keyword>
<dbReference type="OrthoDB" id="85118at2157"/>
<keyword evidence="4 8" id="KW-0479">Metal-binding</keyword>
<dbReference type="InterPro" id="IPR036866">
    <property type="entry name" value="RibonucZ/Hydroxyglut_hydro"/>
</dbReference>
<name>B5ID06_ACIB4</name>
<keyword evidence="5 8" id="KW-0255">Endonuclease</keyword>
<dbReference type="SUPFAM" id="SSF56281">
    <property type="entry name" value="Metallo-hydrolase/oxidoreductase"/>
    <property type="match status" value="1"/>
</dbReference>
<dbReference type="Pfam" id="PF12706">
    <property type="entry name" value="Lactamase_B_2"/>
    <property type="match status" value="1"/>
</dbReference>
<reference evidence="10" key="1">
    <citation type="submission" date="2010-02" db="EMBL/GenBank/DDBJ databases">
        <title>Complete sequence of Aciduliprofundum boonei T469.</title>
        <authorList>
            <consortium name="US DOE Joint Genome Institute"/>
            <person name="Lucas S."/>
            <person name="Copeland A."/>
            <person name="Lapidus A."/>
            <person name="Cheng J.-F."/>
            <person name="Bruce D."/>
            <person name="Goodwin L."/>
            <person name="Pitluck S."/>
            <person name="Saunders E."/>
            <person name="Detter J.C."/>
            <person name="Han C."/>
            <person name="Tapia R."/>
            <person name="Land M."/>
            <person name="Hauser L."/>
            <person name="Kyrpides N."/>
            <person name="Mikhailova N."/>
            <person name="Flores G."/>
            <person name="Reysenbach A.-L."/>
            <person name="Woyke T."/>
        </authorList>
    </citation>
    <scope>NUCLEOTIDE SEQUENCE</scope>
    <source>
        <strain evidence="10">T469</strain>
    </source>
</reference>
<feature type="binding site" evidence="8">
    <location>
        <position position="267"/>
    </location>
    <ligand>
        <name>Zn(2+)</name>
        <dbReference type="ChEBI" id="CHEBI:29105"/>
        <label>2</label>
        <note>catalytic</note>
    </ligand>
</feature>
<accession>B5ID06</accession>
<dbReference type="Gene3D" id="3.60.15.10">
    <property type="entry name" value="Ribonuclease Z/Hydroxyacylglutathione hydrolase-like"/>
    <property type="match status" value="1"/>
</dbReference>
<feature type="binding site" evidence="8">
    <location>
        <position position="209"/>
    </location>
    <ligand>
        <name>Zn(2+)</name>
        <dbReference type="ChEBI" id="CHEBI:29105"/>
        <label>1</label>
        <note>catalytic</note>
    </ligand>
</feature>
<dbReference type="STRING" id="439481.Aboo_1424"/>
<keyword evidence="11" id="KW-1185">Reference proteome</keyword>
<dbReference type="AlphaFoldDB" id="B5ID06"/>
<comment type="subunit">
    <text evidence="1 8">Homodimer.</text>
</comment>
<keyword evidence="7 8" id="KW-0862">Zinc</keyword>
<dbReference type="HOGENOM" id="CLU_031317_2_1_2"/>
<dbReference type="GeneID" id="8828389"/>
<comment type="similarity">
    <text evidence="8">Belongs to the RNase Z family.</text>
</comment>
<dbReference type="NCBIfam" id="NF000801">
    <property type="entry name" value="PRK00055.1-3"/>
    <property type="match status" value="1"/>
</dbReference>
<evidence type="ECO:0000256" key="1">
    <source>
        <dbReference type="ARBA" id="ARBA00011738"/>
    </source>
</evidence>
<dbReference type="eggNOG" id="arCOG00501">
    <property type="taxonomic scope" value="Archaea"/>
</dbReference>
<dbReference type="HAMAP" id="MF_01818">
    <property type="entry name" value="RNase_Z_BN"/>
    <property type="match status" value="1"/>
</dbReference>
<evidence type="ECO:0000256" key="8">
    <source>
        <dbReference type="HAMAP-Rule" id="MF_01818"/>
    </source>
</evidence>
<protein>
    <recommendedName>
        <fullName evidence="8">Ribonuclease Z</fullName>
        <shortName evidence="8">RNase Z</shortName>
        <ecNumber evidence="8">3.1.26.11</ecNumber>
    </recommendedName>
    <alternativeName>
        <fullName evidence="8">tRNA 3 endonuclease</fullName>
    </alternativeName>
    <alternativeName>
        <fullName evidence="8">tRNase Z</fullName>
    </alternativeName>
</protein>
<dbReference type="Pfam" id="PF23023">
    <property type="entry name" value="Anti-Pycsar_Apyc1"/>
    <property type="match status" value="1"/>
</dbReference>
<dbReference type="SMART" id="SM00849">
    <property type="entry name" value="Lactamase_B"/>
    <property type="match status" value="1"/>
</dbReference>
<dbReference type="Proteomes" id="UP000001400">
    <property type="component" value="Chromosome"/>
</dbReference>
<evidence type="ECO:0000259" key="9">
    <source>
        <dbReference type="SMART" id="SM00849"/>
    </source>
</evidence>
<dbReference type="KEGG" id="abi:Aboo_1424"/>
<feature type="binding site" evidence="8">
    <location>
        <position position="64"/>
    </location>
    <ligand>
        <name>Zn(2+)</name>
        <dbReference type="ChEBI" id="CHEBI:29105"/>
        <label>1</label>
        <note>catalytic</note>
    </ligand>
</feature>
<organism evidence="10 11">
    <name type="scientific">Aciduliprofundum boonei (strain DSM 19572 / T469)</name>
    <dbReference type="NCBI Taxonomy" id="439481"/>
    <lineage>
        <taxon>Archaea</taxon>
        <taxon>Methanobacteriati</taxon>
        <taxon>Thermoplasmatota</taxon>
        <taxon>DHVE2 group</taxon>
        <taxon>Candidatus Aciduliprofundum</taxon>
    </lineage>
</organism>
<comment type="cofactor">
    <cofactor evidence="8">
        <name>Zn(2+)</name>
        <dbReference type="ChEBI" id="CHEBI:29105"/>
    </cofactor>
    <text evidence="8">Binds 2 Zn(2+) ions.</text>
</comment>
<gene>
    <name evidence="8" type="primary">rnz</name>
    <name evidence="10" type="ordered locus">Aboo_1424</name>
</gene>
<dbReference type="GO" id="GO:0042781">
    <property type="term" value="F:3'-tRNA processing endoribonuclease activity"/>
    <property type="evidence" value="ECO:0007669"/>
    <property type="project" value="UniProtKB-UniRule"/>
</dbReference>
<comment type="function">
    <text evidence="8">Zinc phosphodiesterase, which displays some tRNA 3'-processing endonuclease activity. Probably involved in tRNA maturation, by removing a 3'-trailer from precursor tRNA.</text>
</comment>
<feature type="binding site" evidence="8">
    <location>
        <position position="69"/>
    </location>
    <ligand>
        <name>Zn(2+)</name>
        <dbReference type="ChEBI" id="CHEBI:29105"/>
        <label>2</label>
        <note>catalytic</note>
    </ligand>
</feature>
<dbReference type="RefSeq" id="WP_008084039.1">
    <property type="nucleotide sequence ID" value="NC_013926.1"/>
</dbReference>
<dbReference type="PANTHER" id="PTHR46018:SF2">
    <property type="entry name" value="ZINC PHOSPHODIESTERASE ELAC PROTEIN 1"/>
    <property type="match status" value="1"/>
</dbReference>
<evidence type="ECO:0000313" key="10">
    <source>
        <dbReference type="EMBL" id="ADD09231.1"/>
    </source>
</evidence>
<evidence type="ECO:0000256" key="6">
    <source>
        <dbReference type="ARBA" id="ARBA00022801"/>
    </source>
</evidence>
<dbReference type="InterPro" id="IPR013471">
    <property type="entry name" value="RNase_Z/BN"/>
</dbReference>
<feature type="binding site" evidence="8">
    <location>
        <position position="68"/>
    </location>
    <ligand>
        <name>Zn(2+)</name>
        <dbReference type="ChEBI" id="CHEBI:29105"/>
        <label>2</label>
        <note>catalytic</note>
    </ligand>
</feature>
<evidence type="ECO:0000256" key="2">
    <source>
        <dbReference type="ARBA" id="ARBA00022694"/>
    </source>
</evidence>
<dbReference type="GO" id="GO:0008270">
    <property type="term" value="F:zinc ion binding"/>
    <property type="evidence" value="ECO:0007669"/>
    <property type="project" value="UniProtKB-UniRule"/>
</dbReference>
<dbReference type="PANTHER" id="PTHR46018">
    <property type="entry name" value="ZINC PHOSPHODIESTERASE ELAC PROTEIN 1"/>
    <property type="match status" value="1"/>
</dbReference>
<proteinExistence type="inferred from homology"/>